<organism evidence="2">
    <name type="scientific">Hellea balneolensis</name>
    <dbReference type="NCBI Taxonomy" id="287478"/>
    <lineage>
        <taxon>Bacteria</taxon>
        <taxon>Pseudomonadati</taxon>
        <taxon>Pseudomonadota</taxon>
        <taxon>Alphaproteobacteria</taxon>
        <taxon>Maricaulales</taxon>
        <taxon>Robiginitomaculaceae</taxon>
        <taxon>Hellea</taxon>
    </lineage>
</organism>
<keyword evidence="1" id="KW-0812">Transmembrane</keyword>
<accession>A0A7C5QZX3</accession>
<feature type="transmembrane region" description="Helical" evidence="1">
    <location>
        <begin position="185"/>
        <end position="218"/>
    </location>
</feature>
<dbReference type="Proteomes" id="UP000885830">
    <property type="component" value="Unassembled WGS sequence"/>
</dbReference>
<feature type="transmembrane region" description="Helical" evidence="1">
    <location>
        <begin position="304"/>
        <end position="323"/>
    </location>
</feature>
<dbReference type="InterPro" id="IPR002798">
    <property type="entry name" value="SpoIIM-like"/>
</dbReference>
<dbReference type="Pfam" id="PF01944">
    <property type="entry name" value="SpoIIM"/>
    <property type="match status" value="1"/>
</dbReference>
<comment type="caution">
    <text evidence="2">The sequence shown here is derived from an EMBL/GenBank/DDBJ whole genome shotgun (WGS) entry which is preliminary data.</text>
</comment>
<evidence type="ECO:0000313" key="2">
    <source>
        <dbReference type="EMBL" id="HHL42580.1"/>
    </source>
</evidence>
<feature type="transmembrane region" description="Helical" evidence="1">
    <location>
        <begin position="230"/>
        <end position="254"/>
    </location>
</feature>
<evidence type="ECO:0000256" key="1">
    <source>
        <dbReference type="SAM" id="Phobius"/>
    </source>
</evidence>
<sequence>MASLKSHKFRTEREAAWKQLEVILAKLERRSIKKLTDEEMLALPGLYRSTLSSLSVARSISLDQDVISYLESLSTRTYFAIYGNHTGLFERISYFFRVEWPRSVQRLSRETLFSLFITILSALIAYLLVRDNMDWYFSFIPDGLAGGRTPASTAEELRNTLYHDPNEKSALSVFATYLFSHNSRVAIFAFALGFAFAVPSVLLIMYNGCTLGAFIALFSSKGLGFEVGGWLIIHGATEIFAIILAGAAGMHIGWSVAFPGAHSRMEAASLAGKRSAAVLGGVIIMLFFAGLLEGFGRQLITNDFIRYGIGLSTLVLWCAYFYLPRDFDLLEDEQSVDV</sequence>
<gene>
    <name evidence="2" type="ORF">ENJ42_03085</name>
</gene>
<protein>
    <submittedName>
        <fullName evidence="2">Stage II sporulation protein M</fullName>
    </submittedName>
</protein>
<feature type="transmembrane region" description="Helical" evidence="1">
    <location>
        <begin position="112"/>
        <end position="129"/>
    </location>
</feature>
<dbReference type="PANTHER" id="PTHR35337:SF1">
    <property type="entry name" value="SLR1478 PROTEIN"/>
    <property type="match status" value="1"/>
</dbReference>
<keyword evidence="1" id="KW-1133">Transmembrane helix</keyword>
<name>A0A7C5QZX3_9PROT</name>
<dbReference type="EMBL" id="DRMJ01000150">
    <property type="protein sequence ID" value="HHL42580.1"/>
    <property type="molecule type" value="Genomic_DNA"/>
</dbReference>
<reference evidence="2" key="1">
    <citation type="journal article" date="2020" name="mSystems">
        <title>Genome- and Community-Level Interaction Insights into Carbon Utilization and Element Cycling Functions of Hydrothermarchaeota in Hydrothermal Sediment.</title>
        <authorList>
            <person name="Zhou Z."/>
            <person name="Liu Y."/>
            <person name="Xu W."/>
            <person name="Pan J."/>
            <person name="Luo Z.H."/>
            <person name="Li M."/>
        </authorList>
    </citation>
    <scope>NUCLEOTIDE SEQUENCE [LARGE SCALE GENOMIC DNA]</scope>
    <source>
        <strain evidence="2">HyVt-485</strain>
    </source>
</reference>
<feature type="transmembrane region" description="Helical" evidence="1">
    <location>
        <begin position="274"/>
        <end position="292"/>
    </location>
</feature>
<dbReference type="PANTHER" id="PTHR35337">
    <property type="entry name" value="SLR1478 PROTEIN"/>
    <property type="match status" value="1"/>
</dbReference>
<keyword evidence="1" id="KW-0472">Membrane</keyword>
<proteinExistence type="predicted"/>
<dbReference type="AlphaFoldDB" id="A0A7C5QZX3"/>